<evidence type="ECO:0000313" key="2">
    <source>
        <dbReference type="EMBL" id="KUG21565.1"/>
    </source>
</evidence>
<accession>A0A0W8FKX4</accession>
<feature type="domain" description="4Fe-4S ferredoxin-type" evidence="1">
    <location>
        <begin position="294"/>
        <end position="323"/>
    </location>
</feature>
<name>A0A0W8FKX4_9ZZZZ</name>
<dbReference type="EMBL" id="LNQE01001049">
    <property type="protein sequence ID" value="KUG21565.1"/>
    <property type="molecule type" value="Genomic_DNA"/>
</dbReference>
<gene>
    <name evidence="2" type="ORF">ASZ90_008684</name>
</gene>
<comment type="caution">
    <text evidence="2">The sequence shown here is derived from an EMBL/GenBank/DDBJ whole genome shotgun (WGS) entry which is preliminary data.</text>
</comment>
<dbReference type="InterPro" id="IPR017896">
    <property type="entry name" value="4Fe4S_Fe-S-bd"/>
</dbReference>
<protein>
    <submittedName>
        <fullName evidence="2">Ferredoxin</fullName>
    </submittedName>
</protein>
<organism evidence="2">
    <name type="scientific">hydrocarbon metagenome</name>
    <dbReference type="NCBI Taxonomy" id="938273"/>
    <lineage>
        <taxon>unclassified sequences</taxon>
        <taxon>metagenomes</taxon>
        <taxon>ecological metagenomes</taxon>
    </lineage>
</organism>
<reference evidence="2" key="1">
    <citation type="journal article" date="2015" name="Proc. Natl. Acad. Sci. U.S.A.">
        <title>Networks of energetic and metabolic interactions define dynamics in microbial communities.</title>
        <authorList>
            <person name="Embree M."/>
            <person name="Liu J.K."/>
            <person name="Al-Bassam M.M."/>
            <person name="Zengler K."/>
        </authorList>
    </citation>
    <scope>NUCLEOTIDE SEQUENCE</scope>
</reference>
<feature type="domain" description="4Fe-4S ferredoxin-type" evidence="1">
    <location>
        <begin position="326"/>
        <end position="355"/>
    </location>
</feature>
<dbReference type="AlphaFoldDB" id="A0A0W8FKX4"/>
<dbReference type="PROSITE" id="PS51379">
    <property type="entry name" value="4FE4S_FER_2"/>
    <property type="match status" value="2"/>
</dbReference>
<evidence type="ECO:0000259" key="1">
    <source>
        <dbReference type="PROSITE" id="PS51379"/>
    </source>
</evidence>
<proteinExistence type="predicted"/>
<dbReference type="SUPFAM" id="SSF54862">
    <property type="entry name" value="4Fe-4S ferredoxins"/>
    <property type="match status" value="1"/>
</dbReference>
<dbReference type="Gene3D" id="3.30.70.20">
    <property type="match status" value="1"/>
</dbReference>
<dbReference type="Pfam" id="PF12838">
    <property type="entry name" value="Fer4_7"/>
    <property type="match status" value="1"/>
</dbReference>
<sequence>MKEAIGSLNYNLSLFNKAKKTYRRLQKHLNTMPVGFPRTFTGIELRLLQYLFSLREAQAALYLDYRFETLDSIYARVDQKEFSKDEFRDLLDEMERRGSIFGMYTKQEKTYALHPLIVGVLEMQHWHLTAGLFLDIRKYVTQRYLTEYLTTPVPQMRVIPVGESITPDHAIATYDEIRNIVDQAKDKIGIIDCLCKKGKDLLGDPCKVTDRREVCMFFRDFYDKANHYKWEFGRKISKKEAFEILDQNEKDGLVLMPSTSREPQFVCSCCECCCGIMEMIHAVPRPVDFVASNYYAAVEPVSCNGCGRCAKRCHMGAVVMDASGKKAVAIDEKKCIGCGLCVTTCKCGSLKLKKKSVEFVPPKDHEELYEHIMKNRKSGVGRMFTAGMAMMGVKTVPK</sequence>